<gene>
    <name evidence="2" type="ORF">RirG_240320</name>
</gene>
<feature type="compositionally biased region" description="Acidic residues" evidence="1">
    <location>
        <begin position="82"/>
        <end position="92"/>
    </location>
</feature>
<evidence type="ECO:0008006" key="4">
    <source>
        <dbReference type="Google" id="ProtNLM"/>
    </source>
</evidence>
<dbReference type="HOGENOM" id="CLU_2198414_0_0_1"/>
<feature type="region of interest" description="Disordered" evidence="1">
    <location>
        <begin position="82"/>
        <end position="133"/>
    </location>
</feature>
<keyword evidence="3" id="KW-1185">Reference proteome</keyword>
<evidence type="ECO:0000256" key="1">
    <source>
        <dbReference type="SAM" id="MobiDB-lite"/>
    </source>
</evidence>
<organism evidence="2 3">
    <name type="scientific">Rhizophagus irregularis (strain DAOM 197198w)</name>
    <name type="common">Glomus intraradices</name>
    <dbReference type="NCBI Taxonomy" id="1432141"/>
    <lineage>
        <taxon>Eukaryota</taxon>
        <taxon>Fungi</taxon>
        <taxon>Fungi incertae sedis</taxon>
        <taxon>Mucoromycota</taxon>
        <taxon>Glomeromycotina</taxon>
        <taxon>Glomeromycetes</taxon>
        <taxon>Glomerales</taxon>
        <taxon>Glomeraceae</taxon>
        <taxon>Rhizophagus</taxon>
    </lineage>
</organism>
<accession>A0A015K323</accession>
<dbReference type="Proteomes" id="UP000022910">
    <property type="component" value="Unassembled WGS sequence"/>
</dbReference>
<dbReference type="OrthoDB" id="2355298at2759"/>
<dbReference type="AlphaFoldDB" id="A0A015K323"/>
<name>A0A015K323_RHIIW</name>
<evidence type="ECO:0000313" key="3">
    <source>
        <dbReference type="Proteomes" id="UP000022910"/>
    </source>
</evidence>
<proteinExistence type="predicted"/>
<reference evidence="2 3" key="1">
    <citation type="submission" date="2014-02" db="EMBL/GenBank/DDBJ databases">
        <title>Single nucleus genome sequencing reveals high similarity among nuclei of an endomycorrhizal fungus.</title>
        <authorList>
            <person name="Lin K."/>
            <person name="Geurts R."/>
            <person name="Zhang Z."/>
            <person name="Limpens E."/>
            <person name="Saunders D.G."/>
            <person name="Mu D."/>
            <person name="Pang E."/>
            <person name="Cao H."/>
            <person name="Cha H."/>
            <person name="Lin T."/>
            <person name="Zhou Q."/>
            <person name="Shang Y."/>
            <person name="Li Y."/>
            <person name="Ivanov S."/>
            <person name="Sharma T."/>
            <person name="Velzen R.V."/>
            <person name="Ruijter N.D."/>
            <person name="Aanen D.K."/>
            <person name="Win J."/>
            <person name="Kamoun S."/>
            <person name="Bisseling T."/>
            <person name="Huang S."/>
        </authorList>
    </citation>
    <scope>NUCLEOTIDE SEQUENCE [LARGE SCALE GENOMIC DNA]</scope>
    <source>
        <strain evidence="3">DAOM197198w</strain>
    </source>
</reference>
<dbReference type="EMBL" id="JEMT01028747">
    <property type="protein sequence ID" value="EXX53821.1"/>
    <property type="molecule type" value="Genomic_DNA"/>
</dbReference>
<sequence length="133" mass="15537">MTSSEPSENPRKERHFTEVWNGHMIKGVQKTRGHYTATCSYCNFYWKDGKPHVLHEHLANHCRKYPQEVSLQFAKIVGNEIAENEDDDESDSELTTKKQRLNDGQTSIRSFYKNKELEKGYSRTPKNTYGSHK</sequence>
<comment type="caution">
    <text evidence="2">The sequence shown here is derived from an EMBL/GenBank/DDBJ whole genome shotgun (WGS) entry which is preliminary data.</text>
</comment>
<protein>
    <recommendedName>
        <fullName evidence="4">BED-type domain-containing protein</fullName>
    </recommendedName>
</protein>
<feature type="compositionally biased region" description="Polar residues" evidence="1">
    <location>
        <begin position="124"/>
        <end position="133"/>
    </location>
</feature>
<evidence type="ECO:0000313" key="2">
    <source>
        <dbReference type="EMBL" id="EXX53821.1"/>
    </source>
</evidence>